<dbReference type="AlphaFoldDB" id="A0A6V7RJN3"/>
<accession>A0A6V7RJN3</accession>
<keyword evidence="6" id="KW-1185">Reference proteome</keyword>
<dbReference type="NCBIfam" id="TIGR03695">
    <property type="entry name" value="menH_SHCHC"/>
    <property type="match status" value="1"/>
</dbReference>
<evidence type="ECO:0000256" key="3">
    <source>
        <dbReference type="NCBIfam" id="TIGR03695"/>
    </source>
</evidence>
<evidence type="ECO:0000313" key="6">
    <source>
        <dbReference type="Proteomes" id="UP000521032"/>
    </source>
</evidence>
<dbReference type="GO" id="GO:0009234">
    <property type="term" value="P:menaquinone biosynthetic process"/>
    <property type="evidence" value="ECO:0007669"/>
    <property type="project" value="UniProtKB-UniRule"/>
</dbReference>
<dbReference type="Proteomes" id="UP000521032">
    <property type="component" value="Unassembled WGS sequence"/>
</dbReference>
<dbReference type="Pfam" id="PF00561">
    <property type="entry name" value="Abhydrolase_1"/>
    <property type="match status" value="1"/>
</dbReference>
<evidence type="ECO:0000256" key="2">
    <source>
        <dbReference type="ARBA" id="ARBA00023239"/>
    </source>
</evidence>
<reference evidence="5 6" key="1">
    <citation type="submission" date="2020-07" db="EMBL/GenBank/DDBJ databases">
        <authorList>
            <person name="Criscuolo A."/>
        </authorList>
    </citation>
    <scope>NUCLEOTIDE SEQUENCE [LARGE SCALE GENOMIC DNA]</scope>
    <source>
        <strain evidence="6">CIP 111030</strain>
    </source>
</reference>
<dbReference type="GO" id="GO:0070205">
    <property type="term" value="F:2-succinyl-6-hydroxy-2,4-cyclohexadiene-1-carboxylate synthase activity"/>
    <property type="evidence" value="ECO:0007669"/>
    <property type="project" value="UniProtKB-UniRule"/>
</dbReference>
<organism evidence="5 6">
    <name type="scientific">Phocicoccus schoeneichii</name>
    <dbReference type="NCBI Taxonomy" id="1812261"/>
    <lineage>
        <taxon>Bacteria</taxon>
        <taxon>Bacillati</taxon>
        <taxon>Bacillota</taxon>
        <taxon>Bacilli</taxon>
        <taxon>Bacillales</taxon>
        <taxon>Salinicoccaceae</taxon>
        <taxon>Phocicoccus</taxon>
    </lineage>
</organism>
<evidence type="ECO:0000256" key="1">
    <source>
        <dbReference type="ARBA" id="ARBA00022428"/>
    </source>
</evidence>
<sequence>MCSHLNFKYINHSKEETVLFLHGFLSDHRAFIDNISEYEKTFNILLVDLPGFGKSKSVGIDYTIDTIADWIVEVLDECKLESVHVVGYSMGGRVAASLIYNHETRVNRAVLESTTLGINDDDKRQERIEIDEYRALSIEADYELFIEKWSNLGLFSSQIKLDTDSKNEQKELRLSQTPLEVADSLRKYGTGTQTNYWPIMKSSKKILILAGEKDEKFVRLGNQMLQVFEDATFTCIKNVGHNIHLENSVEFNETVINFLLEGQ</sequence>
<dbReference type="PANTHER" id="PTHR42916">
    <property type="entry name" value="2-SUCCINYL-5-ENOLPYRUVYL-6-HYDROXY-3-CYCLOHEXENE-1-CARBOXYLATE SYNTHASE"/>
    <property type="match status" value="1"/>
</dbReference>
<name>A0A6V7RJN3_9BACL</name>
<keyword evidence="1" id="KW-0474">Menaquinone biosynthesis</keyword>
<proteinExistence type="predicted"/>
<dbReference type="SUPFAM" id="SSF53474">
    <property type="entry name" value="alpha/beta-Hydrolases"/>
    <property type="match status" value="1"/>
</dbReference>
<dbReference type="InterPro" id="IPR000073">
    <property type="entry name" value="AB_hydrolase_1"/>
</dbReference>
<evidence type="ECO:0000259" key="4">
    <source>
        <dbReference type="Pfam" id="PF00561"/>
    </source>
</evidence>
<comment type="caution">
    <text evidence="5">The sequence shown here is derived from an EMBL/GenBank/DDBJ whole genome shotgun (WGS) entry which is preliminary data.</text>
</comment>
<protein>
    <recommendedName>
        <fullName evidence="3">2-succinyl-6-hydroxy-2,4-cyclohexadiene-1-carboxylate synthase</fullName>
        <ecNumber evidence="3">4.2.99.20</ecNumber>
    </recommendedName>
</protein>
<dbReference type="EC" id="4.2.99.20" evidence="3"/>
<dbReference type="PANTHER" id="PTHR42916:SF1">
    <property type="entry name" value="PROTEIN PHYLLO, CHLOROPLASTIC"/>
    <property type="match status" value="1"/>
</dbReference>
<dbReference type="PRINTS" id="PR00111">
    <property type="entry name" value="ABHYDROLASE"/>
</dbReference>
<feature type="domain" description="AB hydrolase-1" evidence="4">
    <location>
        <begin position="17"/>
        <end position="247"/>
    </location>
</feature>
<dbReference type="EMBL" id="CAJEWE010000010">
    <property type="protein sequence ID" value="CAD2078357.1"/>
    <property type="molecule type" value="Genomic_DNA"/>
</dbReference>
<keyword evidence="2" id="KW-0456">Lyase</keyword>
<gene>
    <name evidence="5" type="primary">menH_1</name>
    <name evidence="5" type="ORF">JEOSCH030_01504</name>
</gene>
<dbReference type="InterPro" id="IPR022485">
    <property type="entry name" value="SHCHC_synthase_MenH"/>
</dbReference>
<evidence type="ECO:0000313" key="5">
    <source>
        <dbReference type="EMBL" id="CAD2078357.1"/>
    </source>
</evidence>
<dbReference type="Gene3D" id="3.40.50.1820">
    <property type="entry name" value="alpha/beta hydrolase"/>
    <property type="match status" value="1"/>
</dbReference>
<dbReference type="InterPro" id="IPR029058">
    <property type="entry name" value="AB_hydrolase_fold"/>
</dbReference>